<keyword evidence="7 9" id="KW-0811">Translocation</keyword>
<proteinExistence type="inferred from homology"/>
<evidence type="ECO:0000256" key="4">
    <source>
        <dbReference type="ARBA" id="ARBA00022692"/>
    </source>
</evidence>
<evidence type="ECO:0000256" key="6">
    <source>
        <dbReference type="ARBA" id="ARBA00022989"/>
    </source>
</evidence>
<dbReference type="EMBL" id="JACRSW010000009">
    <property type="protein sequence ID" value="MBC8556576.1"/>
    <property type="molecule type" value="Genomic_DNA"/>
</dbReference>
<keyword evidence="5 9" id="KW-0653">Protein transport</keyword>
<keyword evidence="3 9" id="KW-1003">Cell membrane</keyword>
<accession>A0ABR7MRY9</accession>
<keyword evidence="8 9" id="KW-0472">Membrane</keyword>
<comment type="subunit">
    <text evidence="9">Component of the Sec protein translocase complex. Heterotrimer consisting of SecY, SecE and SecG subunits. The heterotrimers can form oligomers, although 1 heterotrimer is thought to be able to translocate proteins. Interacts with the ribosome. Interacts with SecDF, and other proteins may be involved. Interacts with SecA.</text>
</comment>
<evidence type="ECO:0000256" key="9">
    <source>
        <dbReference type="HAMAP-Rule" id="MF_00422"/>
    </source>
</evidence>
<dbReference type="Gene3D" id="1.20.5.1030">
    <property type="entry name" value="Preprotein translocase secy subunit"/>
    <property type="match status" value="1"/>
</dbReference>
<dbReference type="HAMAP" id="MF_00422">
    <property type="entry name" value="SecE"/>
    <property type="match status" value="1"/>
</dbReference>
<evidence type="ECO:0000313" key="12">
    <source>
        <dbReference type="Proteomes" id="UP000637513"/>
    </source>
</evidence>
<evidence type="ECO:0000313" key="11">
    <source>
        <dbReference type="EMBL" id="MBC8556576.1"/>
    </source>
</evidence>
<dbReference type="NCBIfam" id="TIGR00964">
    <property type="entry name" value="secE_bact"/>
    <property type="match status" value="1"/>
</dbReference>
<dbReference type="InterPro" id="IPR038379">
    <property type="entry name" value="SecE_sf"/>
</dbReference>
<dbReference type="InterPro" id="IPR001901">
    <property type="entry name" value="Translocase_SecE/Sec61-g"/>
</dbReference>
<evidence type="ECO:0000256" key="3">
    <source>
        <dbReference type="ARBA" id="ARBA00022475"/>
    </source>
</evidence>
<evidence type="ECO:0000256" key="8">
    <source>
        <dbReference type="ARBA" id="ARBA00023136"/>
    </source>
</evidence>
<dbReference type="RefSeq" id="WP_022142132.1">
    <property type="nucleotide sequence ID" value="NZ_JACRSW010000009.1"/>
</dbReference>
<keyword evidence="2 9" id="KW-0813">Transport</keyword>
<keyword evidence="12" id="KW-1185">Reference proteome</keyword>
<sequence length="84" mass="9414">MGDSDIKKEVEKQKEPQKTEKTAKKKAGFFRSLKAEFKRIIWPDKDTVVKETTAVVVVTVILGVIIALLDFVIKTGLDKIIQIG</sequence>
<evidence type="ECO:0000256" key="1">
    <source>
        <dbReference type="ARBA" id="ARBA00004370"/>
    </source>
</evidence>
<feature type="region of interest" description="Disordered" evidence="10">
    <location>
        <begin position="1"/>
        <end position="23"/>
    </location>
</feature>
<gene>
    <name evidence="9 11" type="primary">secE</name>
    <name evidence="11" type="ORF">H8700_02475</name>
</gene>
<dbReference type="Proteomes" id="UP000637513">
    <property type="component" value="Unassembled WGS sequence"/>
</dbReference>
<feature type="transmembrane region" description="Helical" evidence="9">
    <location>
        <begin position="52"/>
        <end position="73"/>
    </location>
</feature>
<dbReference type="PANTHER" id="PTHR33910:SF1">
    <property type="entry name" value="PROTEIN TRANSLOCASE SUBUNIT SECE"/>
    <property type="match status" value="1"/>
</dbReference>
<keyword evidence="6 9" id="KW-1133">Transmembrane helix</keyword>
<evidence type="ECO:0000256" key="5">
    <source>
        <dbReference type="ARBA" id="ARBA00022927"/>
    </source>
</evidence>
<evidence type="ECO:0000256" key="2">
    <source>
        <dbReference type="ARBA" id="ARBA00022448"/>
    </source>
</evidence>
<feature type="compositionally biased region" description="Basic and acidic residues" evidence="10">
    <location>
        <begin position="1"/>
        <end position="22"/>
    </location>
</feature>
<name>A0ABR7MRY9_9FIRM</name>
<comment type="subcellular location">
    <subcellularLocation>
        <location evidence="9">Cell membrane</location>
        <topology evidence="9">Single-pass membrane protein</topology>
    </subcellularLocation>
    <subcellularLocation>
        <location evidence="1">Membrane</location>
    </subcellularLocation>
</comment>
<dbReference type="InterPro" id="IPR005807">
    <property type="entry name" value="SecE_bac"/>
</dbReference>
<dbReference type="PANTHER" id="PTHR33910">
    <property type="entry name" value="PROTEIN TRANSLOCASE SUBUNIT SECE"/>
    <property type="match status" value="1"/>
</dbReference>
<keyword evidence="4 9" id="KW-0812">Transmembrane</keyword>
<evidence type="ECO:0000256" key="7">
    <source>
        <dbReference type="ARBA" id="ARBA00023010"/>
    </source>
</evidence>
<organism evidence="11 12">
    <name type="scientific">Jutongia hominis</name>
    <dbReference type="NCBI Taxonomy" id="2763664"/>
    <lineage>
        <taxon>Bacteria</taxon>
        <taxon>Bacillati</taxon>
        <taxon>Bacillota</taxon>
        <taxon>Clostridia</taxon>
        <taxon>Lachnospirales</taxon>
        <taxon>Lachnospiraceae</taxon>
        <taxon>Jutongia</taxon>
    </lineage>
</organism>
<evidence type="ECO:0000256" key="10">
    <source>
        <dbReference type="SAM" id="MobiDB-lite"/>
    </source>
</evidence>
<reference evidence="11 12" key="1">
    <citation type="submission" date="2020-08" db="EMBL/GenBank/DDBJ databases">
        <title>Genome public.</title>
        <authorList>
            <person name="Liu C."/>
            <person name="Sun Q."/>
        </authorList>
    </citation>
    <scope>NUCLEOTIDE SEQUENCE [LARGE SCALE GENOMIC DNA]</scope>
    <source>
        <strain evidence="11 12">BX3</strain>
    </source>
</reference>
<comment type="similarity">
    <text evidence="9">Belongs to the SecE/SEC61-gamma family.</text>
</comment>
<protein>
    <recommendedName>
        <fullName evidence="9">Protein translocase subunit SecE</fullName>
    </recommendedName>
</protein>
<comment type="caution">
    <text evidence="11">The sequence shown here is derived from an EMBL/GenBank/DDBJ whole genome shotgun (WGS) entry which is preliminary data.</text>
</comment>
<dbReference type="Pfam" id="PF00584">
    <property type="entry name" value="SecE"/>
    <property type="match status" value="1"/>
</dbReference>
<comment type="function">
    <text evidence="9">Essential subunit of the Sec protein translocation channel SecYEG. Clamps together the 2 halves of SecY. May contact the channel plug during translocation.</text>
</comment>